<dbReference type="InParanoid" id="T1FVS9"/>
<feature type="compositionally biased region" description="Basic and acidic residues" evidence="3">
    <location>
        <begin position="551"/>
        <end position="564"/>
    </location>
</feature>
<keyword evidence="4" id="KW-0472">Membrane</keyword>
<dbReference type="EMBL" id="KB097640">
    <property type="protein sequence ID" value="ESN92481.1"/>
    <property type="molecule type" value="Genomic_DNA"/>
</dbReference>
<comment type="similarity">
    <text evidence="1">Belongs to the Bcl-2 family.</text>
</comment>
<dbReference type="HOGENOM" id="CLU_365746_0_0_1"/>
<accession>T1FVS9</accession>
<feature type="transmembrane region" description="Helical" evidence="4">
    <location>
        <begin position="742"/>
        <end position="759"/>
    </location>
</feature>
<evidence type="ECO:0000313" key="6">
    <source>
        <dbReference type="EMBL" id="ESN92481.1"/>
    </source>
</evidence>
<dbReference type="Gene3D" id="1.10.437.10">
    <property type="entry name" value="Blc2-like"/>
    <property type="match status" value="1"/>
</dbReference>
<keyword evidence="4" id="KW-0812">Transmembrane</keyword>
<feature type="region of interest" description="Disordered" evidence="3">
    <location>
        <begin position="204"/>
        <end position="229"/>
    </location>
</feature>
<dbReference type="OrthoDB" id="6086439at2759"/>
<reference evidence="6 8" key="2">
    <citation type="journal article" date="2013" name="Nature">
        <title>Insights into bilaterian evolution from three spiralian genomes.</title>
        <authorList>
            <person name="Simakov O."/>
            <person name="Marletaz F."/>
            <person name="Cho S.J."/>
            <person name="Edsinger-Gonzales E."/>
            <person name="Havlak P."/>
            <person name="Hellsten U."/>
            <person name="Kuo D.H."/>
            <person name="Larsson T."/>
            <person name="Lv J."/>
            <person name="Arendt D."/>
            <person name="Savage R."/>
            <person name="Osoegawa K."/>
            <person name="de Jong P."/>
            <person name="Grimwood J."/>
            <person name="Chapman J.A."/>
            <person name="Shapiro H."/>
            <person name="Aerts A."/>
            <person name="Otillar R.P."/>
            <person name="Terry A.Y."/>
            <person name="Boore J.L."/>
            <person name="Grigoriev I.V."/>
            <person name="Lindberg D.R."/>
            <person name="Seaver E.C."/>
            <person name="Weisblat D.A."/>
            <person name="Putnam N.H."/>
            <person name="Rokhsar D.S."/>
        </authorList>
    </citation>
    <scope>NUCLEOTIDE SEQUENCE</scope>
</reference>
<name>T1FVS9_HELRO</name>
<sequence>MSSISSEEFSYQTRVVVYNFLGLVPAQTSATMKSELSGDGEWQNESLKNLPSVSLIDKLKDSEAHLARVRCVNEEVKQKVRKLDSGSEGRKPEKHVFSDYLFKELLQKSSERRNPASMATIAEDENIYPTVTVIKKRKNYKIFESPSVSLKNHSQKDFDKNNRFYNFKPISPVSSYNYSTTHLKSDKFDGKTFSNNDILDSFDSPSFETDSPLSPKISTTANSRQNSVSMSTSSKLCSTYFDITDLNDEEVISSPDLPSSTLELKKEINKALTELEDEYLSSTSSSRRLSVMSPVLLPQVRGDENIPPPPPPIYGVSGSSLPLNNSSPPSPSPLPSSSSSSIRIPESEVAERLRALGDQVNLEYEADLNAAVQDVIWHLNGAHEEIEFVLRRAVHSLVTKIESGWSRVALLLVLGQRILFDCLRDGVRYTRTIAESIANMLETEAGDFIVNNGGWNTVTELEMGSSSIASQYLTFDREDGEDAADTITTTSKNVDENDVIKMTTNKSEGDDEDVIVVETTTINDNDYVNINNGSVGDVIKQQQNGKTQNGESDREKETKNDVRDIISSFEASSNDNDDDNAKDKKPTRGNHHLDDENFKNINGENKNKGLGAICDDEHAREDERSHDNMTERVKDVVSVRNIIKMFEVGDNKNEHTKYTSTTATTTTSVTLTTITSVTSTSTTPSSSQQNQPSTKTYHPHHLYGSDVDGNDADDDDVEDIKKEKDEEDTKYRLLDNLAFKNAFNVSLVLGSLVILWYIFNKCK</sequence>
<feature type="domain" description="Bcl-2 Bcl-2 homology region 1-3" evidence="5">
    <location>
        <begin position="353"/>
        <end position="455"/>
    </location>
</feature>
<evidence type="ECO:0000256" key="4">
    <source>
        <dbReference type="SAM" id="Phobius"/>
    </source>
</evidence>
<feature type="compositionally biased region" description="Low complexity" evidence="3">
    <location>
        <begin position="677"/>
        <end position="696"/>
    </location>
</feature>
<reference evidence="7" key="3">
    <citation type="submission" date="2015-06" db="UniProtKB">
        <authorList>
            <consortium name="EnsemblMetazoa"/>
        </authorList>
    </citation>
    <scope>IDENTIFICATION</scope>
</reference>
<dbReference type="GO" id="GO:0042981">
    <property type="term" value="P:regulation of apoptotic process"/>
    <property type="evidence" value="ECO:0007669"/>
    <property type="project" value="InterPro"/>
</dbReference>
<dbReference type="CTD" id="20212925"/>
<evidence type="ECO:0000256" key="2">
    <source>
        <dbReference type="ARBA" id="ARBA00022703"/>
    </source>
</evidence>
<gene>
    <name evidence="7" type="primary">20212925</name>
    <name evidence="6" type="ORF">HELRODRAFT_194205</name>
</gene>
<reference evidence="8" key="1">
    <citation type="submission" date="2012-12" db="EMBL/GenBank/DDBJ databases">
        <authorList>
            <person name="Hellsten U."/>
            <person name="Grimwood J."/>
            <person name="Chapman J.A."/>
            <person name="Shapiro H."/>
            <person name="Aerts A."/>
            <person name="Otillar R.P."/>
            <person name="Terry A.Y."/>
            <person name="Boore J.L."/>
            <person name="Simakov O."/>
            <person name="Marletaz F."/>
            <person name="Cho S.-J."/>
            <person name="Edsinger-Gonzales E."/>
            <person name="Havlak P."/>
            <person name="Kuo D.-H."/>
            <person name="Larsson T."/>
            <person name="Lv J."/>
            <person name="Arendt D."/>
            <person name="Savage R."/>
            <person name="Osoegawa K."/>
            <person name="de Jong P."/>
            <person name="Lindberg D.R."/>
            <person name="Seaver E.C."/>
            <person name="Weisblat D.A."/>
            <person name="Putnam N.H."/>
            <person name="Grigoriev I.V."/>
            <person name="Rokhsar D.S."/>
        </authorList>
    </citation>
    <scope>NUCLEOTIDE SEQUENCE</scope>
</reference>
<dbReference type="Proteomes" id="UP000015101">
    <property type="component" value="Unassembled WGS sequence"/>
</dbReference>
<keyword evidence="8" id="KW-1185">Reference proteome</keyword>
<dbReference type="GeneID" id="20212925"/>
<dbReference type="InterPro" id="IPR042398">
    <property type="entry name" value="BCL2L13"/>
</dbReference>
<dbReference type="SUPFAM" id="SSF56854">
    <property type="entry name" value="Bcl-2 inhibitors of programmed cell death"/>
    <property type="match status" value="1"/>
</dbReference>
<feature type="region of interest" description="Disordered" evidence="3">
    <location>
        <begin position="300"/>
        <end position="342"/>
    </location>
</feature>
<dbReference type="EnsemblMetazoa" id="HelroT194205">
    <property type="protein sequence ID" value="HelroP194205"/>
    <property type="gene ID" value="HelroG194205"/>
</dbReference>
<dbReference type="Pfam" id="PF00452">
    <property type="entry name" value="Bcl-2"/>
    <property type="match status" value="1"/>
</dbReference>
<dbReference type="PANTHER" id="PTHR15758">
    <property type="entry name" value="BCL-2-LIKE PROTEIN 13"/>
    <property type="match status" value="1"/>
</dbReference>
<dbReference type="PROSITE" id="PS50062">
    <property type="entry name" value="BCL2_FAMILY"/>
    <property type="match status" value="1"/>
</dbReference>
<feature type="compositionally biased region" description="Polar residues" evidence="3">
    <location>
        <begin position="528"/>
        <end position="550"/>
    </location>
</feature>
<dbReference type="OMA" id="ICDDEHA"/>
<dbReference type="GO" id="GO:0006915">
    <property type="term" value="P:apoptotic process"/>
    <property type="evidence" value="ECO:0007669"/>
    <property type="project" value="UniProtKB-KW"/>
</dbReference>
<dbReference type="eggNOG" id="ENOG502SBNE">
    <property type="taxonomic scope" value="Eukaryota"/>
</dbReference>
<proteinExistence type="inferred from homology"/>
<evidence type="ECO:0000256" key="3">
    <source>
        <dbReference type="SAM" id="MobiDB-lite"/>
    </source>
</evidence>
<dbReference type="EMBL" id="AMQM01007548">
    <property type="status" value="NOT_ANNOTATED_CDS"/>
    <property type="molecule type" value="Genomic_DNA"/>
</dbReference>
<feature type="region of interest" description="Disordered" evidence="3">
    <location>
        <begin position="677"/>
        <end position="716"/>
    </location>
</feature>
<feature type="region of interest" description="Disordered" evidence="3">
    <location>
        <begin position="528"/>
        <end position="611"/>
    </location>
</feature>
<dbReference type="InterPro" id="IPR046371">
    <property type="entry name" value="Bcl-2_BH1-3"/>
</dbReference>
<dbReference type="KEGG" id="hro:HELRODRAFT_194205"/>
<dbReference type="PANTHER" id="PTHR15758:SF2">
    <property type="entry name" value="BCL-2-LIKE PROTEIN 13"/>
    <property type="match status" value="1"/>
</dbReference>
<organism evidence="7 8">
    <name type="scientific">Helobdella robusta</name>
    <name type="common">Californian leech</name>
    <dbReference type="NCBI Taxonomy" id="6412"/>
    <lineage>
        <taxon>Eukaryota</taxon>
        <taxon>Metazoa</taxon>
        <taxon>Spiralia</taxon>
        <taxon>Lophotrochozoa</taxon>
        <taxon>Annelida</taxon>
        <taxon>Clitellata</taxon>
        <taxon>Hirudinea</taxon>
        <taxon>Rhynchobdellida</taxon>
        <taxon>Glossiphoniidae</taxon>
        <taxon>Helobdella</taxon>
    </lineage>
</organism>
<dbReference type="InterPro" id="IPR036834">
    <property type="entry name" value="Bcl-2-like_sf"/>
</dbReference>
<evidence type="ECO:0000256" key="1">
    <source>
        <dbReference type="ARBA" id="ARBA00009458"/>
    </source>
</evidence>
<keyword evidence="4" id="KW-1133">Transmembrane helix</keyword>
<evidence type="ECO:0000259" key="5">
    <source>
        <dbReference type="Pfam" id="PF00452"/>
    </source>
</evidence>
<dbReference type="RefSeq" id="XP_009029413.1">
    <property type="nucleotide sequence ID" value="XM_009031165.1"/>
</dbReference>
<dbReference type="AlphaFoldDB" id="T1FVS9"/>
<keyword evidence="2" id="KW-0053">Apoptosis</keyword>
<evidence type="ECO:0000313" key="7">
    <source>
        <dbReference type="EnsemblMetazoa" id="HelroP194205"/>
    </source>
</evidence>
<dbReference type="InterPro" id="IPR002475">
    <property type="entry name" value="Bcl2-like"/>
</dbReference>
<protein>
    <recommendedName>
        <fullName evidence="5">Bcl-2 Bcl-2 homology region 1-3 domain-containing protein</fullName>
    </recommendedName>
</protein>
<evidence type="ECO:0000313" key="8">
    <source>
        <dbReference type="Proteomes" id="UP000015101"/>
    </source>
</evidence>
<feature type="compositionally biased region" description="Basic and acidic residues" evidence="3">
    <location>
        <begin position="579"/>
        <end position="598"/>
    </location>
</feature>